<dbReference type="RefSeq" id="WP_107866897.1">
    <property type="nucleotide sequence ID" value="NZ_QAON01000022.1"/>
</dbReference>
<keyword evidence="3" id="KW-0813">Transport</keyword>
<dbReference type="PANTHER" id="PTHR32063">
    <property type="match status" value="1"/>
</dbReference>
<dbReference type="GO" id="GO:0005886">
    <property type="term" value="C:plasma membrane"/>
    <property type="evidence" value="ECO:0007669"/>
    <property type="project" value="UniProtKB-SubCell"/>
</dbReference>
<dbReference type="Gene3D" id="3.30.2090.10">
    <property type="entry name" value="Multidrug efflux transporter AcrB TolC docking domain, DN and DC subdomains"/>
    <property type="match status" value="2"/>
</dbReference>
<dbReference type="PRINTS" id="PR00702">
    <property type="entry name" value="ACRIFLAVINRP"/>
</dbReference>
<dbReference type="SUPFAM" id="SSF82693">
    <property type="entry name" value="Multidrug efflux transporter AcrB pore domain, PN1, PN2, PC1 and PC2 subdomains"/>
    <property type="match status" value="2"/>
</dbReference>
<evidence type="ECO:0000256" key="4">
    <source>
        <dbReference type="ARBA" id="ARBA00022475"/>
    </source>
</evidence>
<comment type="subcellular location">
    <subcellularLocation>
        <location evidence="1">Cell membrane</location>
        <topology evidence="1">Multi-pass membrane protein</topology>
    </subcellularLocation>
</comment>
<feature type="transmembrane region" description="Helical" evidence="8">
    <location>
        <begin position="901"/>
        <end position="920"/>
    </location>
</feature>
<dbReference type="Gene3D" id="3.30.70.1440">
    <property type="entry name" value="Multidrug efflux transporter AcrB pore domain"/>
    <property type="match status" value="1"/>
</dbReference>
<keyword evidence="10" id="KW-1185">Reference proteome</keyword>
<protein>
    <submittedName>
        <fullName evidence="9">Cobalt-zinc-cadmium resistance protein CzcA</fullName>
    </submittedName>
</protein>
<dbReference type="SUPFAM" id="SSF82714">
    <property type="entry name" value="Multidrug efflux transporter AcrB TolC docking domain, DN and DC subdomains"/>
    <property type="match status" value="2"/>
</dbReference>
<keyword evidence="5 8" id="KW-0812">Transmembrane</keyword>
<keyword evidence="6 8" id="KW-1133">Transmembrane helix</keyword>
<evidence type="ECO:0000256" key="5">
    <source>
        <dbReference type="ARBA" id="ARBA00022692"/>
    </source>
</evidence>
<evidence type="ECO:0000256" key="7">
    <source>
        <dbReference type="ARBA" id="ARBA00023136"/>
    </source>
</evidence>
<reference evidence="9 10" key="1">
    <citation type="submission" date="2018-04" db="EMBL/GenBank/DDBJ databases">
        <title>Genomic Encyclopedia of Archaeal and Bacterial Type Strains, Phase II (KMG-II): from individual species to whole genera.</title>
        <authorList>
            <person name="Goeker M."/>
        </authorList>
    </citation>
    <scope>NUCLEOTIDE SEQUENCE [LARGE SCALE GENOMIC DNA]</scope>
    <source>
        <strain evidence="9 10">DSM 5822</strain>
    </source>
</reference>
<comment type="caution">
    <text evidence="9">The sequence shown here is derived from an EMBL/GenBank/DDBJ whole genome shotgun (WGS) entry which is preliminary data.</text>
</comment>
<name>A0A2T5ITG1_9GAMM</name>
<dbReference type="InterPro" id="IPR001036">
    <property type="entry name" value="Acrflvin-R"/>
</dbReference>
<dbReference type="Gene3D" id="3.30.70.1430">
    <property type="entry name" value="Multidrug efflux transporter AcrB pore domain"/>
    <property type="match status" value="2"/>
</dbReference>
<feature type="transmembrane region" description="Helical" evidence="8">
    <location>
        <begin position="472"/>
        <end position="493"/>
    </location>
</feature>
<gene>
    <name evidence="9" type="ORF">C8N29_12225</name>
</gene>
<dbReference type="Gene3D" id="1.20.1640.10">
    <property type="entry name" value="Multidrug efflux transporter AcrB transmembrane domain"/>
    <property type="match status" value="3"/>
</dbReference>
<evidence type="ECO:0000256" key="8">
    <source>
        <dbReference type="SAM" id="Phobius"/>
    </source>
</evidence>
<dbReference type="InterPro" id="IPR027463">
    <property type="entry name" value="AcrB_DN_DC_subdom"/>
</dbReference>
<evidence type="ECO:0000256" key="6">
    <source>
        <dbReference type="ARBA" id="ARBA00022989"/>
    </source>
</evidence>
<dbReference type="Gene3D" id="3.30.70.1320">
    <property type="entry name" value="Multidrug efflux transporter AcrB pore domain like"/>
    <property type="match status" value="1"/>
</dbReference>
<sequence>MIERVLSFSLKHRYLVVMVILLLSVLGLWSLQKLPIDAVPDITNNQIQINTTLSGLSPEDMEKQVTFPIENALAGIAGLESTRSLTRNGFSQVTVIFDDKVDIYFARNQVTERLSEIQEQLPAGATPRMGAISTGLGEVYMWAVKYQHPGGQGAKIKDGEAGWQSDGSYLTPEGESLRTEVAQLAYLRTVQDWMIRPQLKNVAGVAGVDVIGGFEKQYHIQPDPLKLRTYGLSLSQLAEAVEKANQSRGAGVIEQQGEAYLVRLDGRLKTSVEIAATVVATRQGIPVYVRDVATVTIGEELRTGSASENGHEVVVGTALMRIGENSRTVALAVDQKLIDVRRSLPPDIEAQSVLDRSKLVNATIETVVKNLSEGALLVVFVLFVLLGNIRAALITAIVIPLTVLLMSIGMFKAQISGNLMSLGALDFGLIVDGAVIIVENCLQRLAARQQHLGRSLTLSERLSEVLHASREMIQPSVFGQAIIITVYLPILALEGVEGKMFHPMAATVMIALVTALILSLTLVPALVAIFCKNTLEHESVLITRSRQGYAPLLDKALNSPKTVLTLAAVAFGVALLVFTRLGQEFIPTLDEKDIAMQAIRIPSTGIQQSTRMQLAIEKSISTLPEVAFIFSKTGTAEMAADPMPPSISDTFIMFKPRAQWPDPGLSKAELSERIEKHVSTLLGNNYEFTQPIQMRFNELLSGVRGDVAIKVFGDDFEALQQTANRIASTLKRVDGASEVKVEQVEGQALLDIAFNREQLARYGLPLSDVQDMVAAAIGGREAGQVFEGDRHFAIVVRLPEELRADLERLRALPIPVMSDGNQAFVTLGELATLEIKAGLNQISRENGKRRIVIQSNVRNRDLGSFIADAQQAVTQEVKLPAGYWLGWGGQFENLQQAKERLSMVIPLCLALIFLLLFSALNNVRQAVLVFSAIPLGLTGGILALWLRDMPFSITAAVGFIALSGVVVLNGLVMVSRINHLHESGMALQMAIREGSLSRLRPVLMTALVASLGFLPMALATGTGAEVQKPLATVVIGGLITSTLLTLVLLPALYRLFERDNEESQD</sequence>
<evidence type="ECO:0000313" key="9">
    <source>
        <dbReference type="EMBL" id="PTQ87159.1"/>
    </source>
</evidence>
<dbReference type="Pfam" id="PF00873">
    <property type="entry name" value="ACR_tran"/>
    <property type="match status" value="1"/>
</dbReference>
<dbReference type="SUPFAM" id="SSF82866">
    <property type="entry name" value="Multidrug efflux transporter AcrB transmembrane domain"/>
    <property type="match status" value="2"/>
</dbReference>
<comment type="similarity">
    <text evidence="2">Belongs to the resistance-nodulation-cell division (RND) (TC 2.A.6) family.</text>
</comment>
<dbReference type="GO" id="GO:0008324">
    <property type="term" value="F:monoatomic cation transmembrane transporter activity"/>
    <property type="evidence" value="ECO:0007669"/>
    <property type="project" value="InterPro"/>
</dbReference>
<organism evidence="9 10">
    <name type="scientific">Agitococcus lubricus</name>
    <dbReference type="NCBI Taxonomy" id="1077255"/>
    <lineage>
        <taxon>Bacteria</taxon>
        <taxon>Pseudomonadati</taxon>
        <taxon>Pseudomonadota</taxon>
        <taxon>Gammaproteobacteria</taxon>
        <taxon>Moraxellales</taxon>
        <taxon>Moraxellaceae</taxon>
        <taxon>Agitococcus</taxon>
    </lineage>
</organism>
<dbReference type="PANTHER" id="PTHR32063:SF24">
    <property type="entry name" value="CATION EFFLUX SYSTEM (ACRB_ACRD_ACRF FAMILY)"/>
    <property type="match status" value="1"/>
</dbReference>
<proteinExistence type="inferred from homology"/>
<dbReference type="NCBIfam" id="TIGR00914">
    <property type="entry name" value="2A0601"/>
    <property type="match status" value="1"/>
</dbReference>
<feature type="transmembrane region" description="Helical" evidence="8">
    <location>
        <begin position="374"/>
        <end position="407"/>
    </location>
</feature>
<keyword evidence="7 8" id="KW-0472">Membrane</keyword>
<evidence type="ECO:0000256" key="2">
    <source>
        <dbReference type="ARBA" id="ARBA00010942"/>
    </source>
</evidence>
<dbReference type="OrthoDB" id="9757876at2"/>
<feature type="transmembrane region" description="Helical" evidence="8">
    <location>
        <begin position="12"/>
        <end position="31"/>
    </location>
</feature>
<dbReference type="Proteomes" id="UP000244223">
    <property type="component" value="Unassembled WGS sequence"/>
</dbReference>
<feature type="transmembrane region" description="Helical" evidence="8">
    <location>
        <begin position="926"/>
        <end position="946"/>
    </location>
</feature>
<feature type="transmembrane region" description="Helical" evidence="8">
    <location>
        <begin position="563"/>
        <end position="582"/>
    </location>
</feature>
<evidence type="ECO:0000313" key="10">
    <source>
        <dbReference type="Proteomes" id="UP000244223"/>
    </source>
</evidence>
<dbReference type="AlphaFoldDB" id="A0A2T5ITG1"/>
<dbReference type="InterPro" id="IPR004763">
    <property type="entry name" value="CusA-like"/>
</dbReference>
<feature type="transmembrane region" description="Helical" evidence="8">
    <location>
        <begin position="505"/>
        <end position="530"/>
    </location>
</feature>
<dbReference type="GO" id="GO:0042910">
    <property type="term" value="F:xenobiotic transmembrane transporter activity"/>
    <property type="evidence" value="ECO:0007669"/>
    <property type="project" value="TreeGrafter"/>
</dbReference>
<keyword evidence="4" id="KW-1003">Cell membrane</keyword>
<feature type="transmembrane region" description="Helical" evidence="8">
    <location>
        <begin position="1030"/>
        <end position="1053"/>
    </location>
</feature>
<accession>A0A2T5ITG1</accession>
<evidence type="ECO:0000256" key="3">
    <source>
        <dbReference type="ARBA" id="ARBA00022448"/>
    </source>
</evidence>
<evidence type="ECO:0000256" key="1">
    <source>
        <dbReference type="ARBA" id="ARBA00004651"/>
    </source>
</evidence>
<dbReference type="EMBL" id="QAON01000022">
    <property type="protein sequence ID" value="PTQ87159.1"/>
    <property type="molecule type" value="Genomic_DNA"/>
</dbReference>
<feature type="transmembrane region" description="Helical" evidence="8">
    <location>
        <begin position="953"/>
        <end position="978"/>
    </location>
</feature>
<feature type="transmembrane region" description="Helical" evidence="8">
    <location>
        <begin position="998"/>
        <end position="1018"/>
    </location>
</feature>